<sequence length="157" mass="17291">MALQAVSRMAGPEADPHFFLLDKNGLITKERKDIDPAAAPFAKTQRETEGLGLSERASLIEVVKKVKPHVLLGLSGVGGIFNEEVLKAMRESDSTKPAIFAMSNPTANGLSRSFLTHEYFIGGIHDTSIEHLNFICTCFIIQPNVLLWRLSNMLVKI</sequence>
<dbReference type="PANTHER" id="PTHR23406:SF73">
    <property type="entry name" value="NAD-DEPENDENT MALIC ENZYME 2, MITOCHONDRIAL"/>
    <property type="match status" value="1"/>
</dbReference>
<dbReference type="AlphaFoldDB" id="A0ABD1QNI3"/>
<evidence type="ECO:0000313" key="2">
    <source>
        <dbReference type="EMBL" id="KAL2477775.1"/>
    </source>
</evidence>
<comment type="caution">
    <text evidence="2">The sequence shown here is derived from an EMBL/GenBank/DDBJ whole genome shotgun (WGS) entry which is preliminary data.</text>
</comment>
<dbReference type="EMBL" id="JBFOLJ010000014">
    <property type="protein sequence ID" value="KAL2477775.1"/>
    <property type="molecule type" value="Genomic_DNA"/>
</dbReference>
<dbReference type="InterPro" id="IPR036291">
    <property type="entry name" value="NAD(P)-bd_dom_sf"/>
</dbReference>
<gene>
    <name evidence="2" type="ORF">Fot_46789</name>
</gene>
<name>A0ABD1QNI3_9LAMI</name>
<dbReference type="Proteomes" id="UP001604277">
    <property type="component" value="Unassembled WGS sequence"/>
</dbReference>
<dbReference type="Gene3D" id="3.40.50.720">
    <property type="entry name" value="NAD(P)-binding Rossmann-like Domain"/>
    <property type="match status" value="1"/>
</dbReference>
<reference evidence="3" key="1">
    <citation type="submission" date="2024-07" db="EMBL/GenBank/DDBJ databases">
        <title>Two chromosome-level genome assemblies of Korean endemic species Abeliophyllum distichum and Forsythia ovata (Oleaceae).</title>
        <authorList>
            <person name="Jang H."/>
        </authorList>
    </citation>
    <scope>NUCLEOTIDE SEQUENCE [LARGE SCALE GENOMIC DNA]</scope>
</reference>
<evidence type="ECO:0000313" key="3">
    <source>
        <dbReference type="Proteomes" id="UP001604277"/>
    </source>
</evidence>
<accession>A0ABD1QNI3</accession>
<dbReference type="Pfam" id="PF03949">
    <property type="entry name" value="Malic_M"/>
    <property type="match status" value="1"/>
</dbReference>
<organism evidence="2 3">
    <name type="scientific">Forsythia ovata</name>
    <dbReference type="NCBI Taxonomy" id="205694"/>
    <lineage>
        <taxon>Eukaryota</taxon>
        <taxon>Viridiplantae</taxon>
        <taxon>Streptophyta</taxon>
        <taxon>Embryophyta</taxon>
        <taxon>Tracheophyta</taxon>
        <taxon>Spermatophyta</taxon>
        <taxon>Magnoliopsida</taxon>
        <taxon>eudicotyledons</taxon>
        <taxon>Gunneridae</taxon>
        <taxon>Pentapetalae</taxon>
        <taxon>asterids</taxon>
        <taxon>lamiids</taxon>
        <taxon>Lamiales</taxon>
        <taxon>Oleaceae</taxon>
        <taxon>Forsythieae</taxon>
        <taxon>Forsythia</taxon>
    </lineage>
</organism>
<dbReference type="SUPFAM" id="SSF51735">
    <property type="entry name" value="NAD(P)-binding Rossmann-fold domains"/>
    <property type="match status" value="1"/>
</dbReference>
<dbReference type="SMART" id="SM00919">
    <property type="entry name" value="Malic_M"/>
    <property type="match status" value="1"/>
</dbReference>
<feature type="domain" description="Malic enzyme NAD-binding" evidence="1">
    <location>
        <begin position="2"/>
        <end position="157"/>
    </location>
</feature>
<protein>
    <submittedName>
        <fullName evidence="2">Malic enzyme</fullName>
    </submittedName>
</protein>
<proteinExistence type="predicted"/>
<keyword evidence="3" id="KW-1185">Reference proteome</keyword>
<evidence type="ECO:0000259" key="1">
    <source>
        <dbReference type="SMART" id="SM00919"/>
    </source>
</evidence>
<dbReference type="PANTHER" id="PTHR23406">
    <property type="entry name" value="MALIC ENZYME-RELATED"/>
    <property type="match status" value="1"/>
</dbReference>
<dbReference type="InterPro" id="IPR012302">
    <property type="entry name" value="Malic_NAD-bd"/>
</dbReference>